<gene>
    <name evidence="10" type="ORF">AB6A40_005587</name>
</gene>
<evidence type="ECO:0000256" key="8">
    <source>
        <dbReference type="SAM" id="Phobius"/>
    </source>
</evidence>
<evidence type="ECO:0000259" key="9">
    <source>
        <dbReference type="SMART" id="SM00225"/>
    </source>
</evidence>
<keyword evidence="11" id="KW-1185">Reference proteome</keyword>
<accession>A0ABD6EFW8</accession>
<evidence type="ECO:0000313" key="10">
    <source>
        <dbReference type="EMBL" id="MFH4978878.1"/>
    </source>
</evidence>
<keyword evidence="4 8" id="KW-1133">Transmembrane helix</keyword>
<dbReference type="PANTHER" id="PTHR11537:SF234">
    <property type="entry name" value="BTB DOMAIN-CONTAINING PROTEIN"/>
    <property type="match status" value="1"/>
</dbReference>
<evidence type="ECO:0000256" key="2">
    <source>
        <dbReference type="ARBA" id="ARBA00022448"/>
    </source>
</evidence>
<reference evidence="10 11" key="1">
    <citation type="submission" date="2024-08" db="EMBL/GenBank/DDBJ databases">
        <title>Gnathostoma spinigerum genome.</title>
        <authorList>
            <person name="Gonzalez-Bertolin B."/>
            <person name="Monzon S."/>
            <person name="Zaballos A."/>
            <person name="Jimenez P."/>
            <person name="Dekumyoy P."/>
            <person name="Varona S."/>
            <person name="Cuesta I."/>
            <person name="Sumanam S."/>
            <person name="Adisakwattana P."/>
            <person name="Gasser R.B."/>
            <person name="Hernandez-Gonzalez A."/>
            <person name="Young N.D."/>
            <person name="Perteguer M.J."/>
        </authorList>
    </citation>
    <scope>NUCLEOTIDE SEQUENCE [LARGE SCALE GENOMIC DNA]</scope>
    <source>
        <strain evidence="10">AL3</strain>
        <tissue evidence="10">Liver</tissue>
    </source>
</reference>
<dbReference type="InterPro" id="IPR027359">
    <property type="entry name" value="Volt_channel_dom_sf"/>
</dbReference>
<dbReference type="EMBL" id="JBGFUD010003620">
    <property type="protein sequence ID" value="MFH4978878.1"/>
    <property type="molecule type" value="Genomic_DNA"/>
</dbReference>
<dbReference type="Pfam" id="PF02214">
    <property type="entry name" value="BTB_2"/>
    <property type="match status" value="1"/>
</dbReference>
<dbReference type="SUPFAM" id="SSF54695">
    <property type="entry name" value="POZ domain"/>
    <property type="match status" value="1"/>
</dbReference>
<name>A0ABD6EFW8_9BILA</name>
<dbReference type="InterPro" id="IPR003131">
    <property type="entry name" value="T1-type_BTB"/>
</dbReference>
<evidence type="ECO:0000313" key="11">
    <source>
        <dbReference type="Proteomes" id="UP001608902"/>
    </source>
</evidence>
<dbReference type="SMART" id="SM00225">
    <property type="entry name" value="BTB"/>
    <property type="match status" value="1"/>
</dbReference>
<keyword evidence="5" id="KW-0406">Ion transport</keyword>
<keyword evidence="7" id="KW-0407">Ion channel</keyword>
<evidence type="ECO:0000256" key="7">
    <source>
        <dbReference type="ARBA" id="ARBA00023303"/>
    </source>
</evidence>
<comment type="caution">
    <text evidence="10">The sequence shown here is derived from an EMBL/GenBank/DDBJ whole genome shotgun (WGS) entry which is preliminary data.</text>
</comment>
<dbReference type="AlphaFoldDB" id="A0ABD6EFW8"/>
<dbReference type="Gene3D" id="3.30.710.10">
    <property type="entry name" value="Potassium Channel Kv1.1, Chain A"/>
    <property type="match status" value="1"/>
</dbReference>
<comment type="subcellular location">
    <subcellularLocation>
        <location evidence="1">Membrane</location>
        <topology evidence="1">Multi-pass membrane protein</topology>
    </subcellularLocation>
</comment>
<evidence type="ECO:0000256" key="5">
    <source>
        <dbReference type="ARBA" id="ARBA00023065"/>
    </source>
</evidence>
<dbReference type="PANTHER" id="PTHR11537">
    <property type="entry name" value="VOLTAGE-GATED POTASSIUM CHANNEL"/>
    <property type="match status" value="1"/>
</dbReference>
<feature type="non-terminal residue" evidence="10">
    <location>
        <position position="210"/>
    </location>
</feature>
<dbReference type="InterPro" id="IPR028325">
    <property type="entry name" value="VG_K_chnl"/>
</dbReference>
<evidence type="ECO:0000256" key="3">
    <source>
        <dbReference type="ARBA" id="ARBA00022692"/>
    </source>
</evidence>
<dbReference type="PRINTS" id="PR01498">
    <property type="entry name" value="SHAWCHANNEL"/>
</dbReference>
<dbReference type="Gene3D" id="1.20.120.350">
    <property type="entry name" value="Voltage-gated potassium channels. Chain C"/>
    <property type="match status" value="1"/>
</dbReference>
<feature type="transmembrane region" description="Helical" evidence="8">
    <location>
        <begin position="170"/>
        <end position="191"/>
    </location>
</feature>
<keyword evidence="6 8" id="KW-0472">Membrane</keyword>
<proteinExistence type="predicted"/>
<evidence type="ECO:0000256" key="4">
    <source>
        <dbReference type="ARBA" id="ARBA00022989"/>
    </source>
</evidence>
<sequence>MDSEYRIILNVGGVRHETYKHTLKKIPATRLSRLTTSLANYDPVLNEYFFDRHPSVFNQILNYYRTGKLHYPLDVCGPLFEEELKYWGLDANEVEPCCWMTYTQHRDTQDVLSTLDKLDIEIDQDRLNNEEEIYRRFGWEDDYHNDSLSAWQKAKPKIWRLFDEPSSSQGAQVIAVVSVFFLIAAILVFCLKTHPGFRVPEIATPHSNST</sequence>
<dbReference type="InterPro" id="IPR000210">
    <property type="entry name" value="BTB/POZ_dom"/>
</dbReference>
<dbReference type="FunFam" id="3.30.710.10:FF:000020">
    <property type="entry name" value="Potassium voltage-gated channel protein Shaw"/>
    <property type="match status" value="1"/>
</dbReference>
<dbReference type="InterPro" id="IPR003974">
    <property type="entry name" value="K_chnl_volt-dep_Kv3"/>
</dbReference>
<dbReference type="GO" id="GO:0016020">
    <property type="term" value="C:membrane"/>
    <property type="evidence" value="ECO:0007669"/>
    <property type="project" value="UniProtKB-SubCell"/>
</dbReference>
<keyword evidence="2" id="KW-0813">Transport</keyword>
<dbReference type="InterPro" id="IPR011333">
    <property type="entry name" value="SKP1/BTB/POZ_sf"/>
</dbReference>
<feature type="domain" description="BTB" evidence="9">
    <location>
        <begin position="5"/>
        <end position="105"/>
    </location>
</feature>
<evidence type="ECO:0000256" key="6">
    <source>
        <dbReference type="ARBA" id="ARBA00023136"/>
    </source>
</evidence>
<keyword evidence="3 8" id="KW-0812">Transmembrane</keyword>
<protein>
    <recommendedName>
        <fullName evidence="9">BTB domain-containing protein</fullName>
    </recommendedName>
</protein>
<dbReference type="Proteomes" id="UP001608902">
    <property type="component" value="Unassembled WGS sequence"/>
</dbReference>
<organism evidence="10 11">
    <name type="scientific">Gnathostoma spinigerum</name>
    <dbReference type="NCBI Taxonomy" id="75299"/>
    <lineage>
        <taxon>Eukaryota</taxon>
        <taxon>Metazoa</taxon>
        <taxon>Ecdysozoa</taxon>
        <taxon>Nematoda</taxon>
        <taxon>Chromadorea</taxon>
        <taxon>Rhabditida</taxon>
        <taxon>Spirurina</taxon>
        <taxon>Gnathostomatomorpha</taxon>
        <taxon>Gnathostomatoidea</taxon>
        <taxon>Gnathostomatidae</taxon>
        <taxon>Gnathostoma</taxon>
    </lineage>
</organism>
<dbReference type="GO" id="GO:0005244">
    <property type="term" value="F:voltage-gated monoatomic ion channel activity"/>
    <property type="evidence" value="ECO:0007669"/>
    <property type="project" value="UniProtKB-ARBA"/>
</dbReference>
<evidence type="ECO:0000256" key="1">
    <source>
        <dbReference type="ARBA" id="ARBA00004141"/>
    </source>
</evidence>
<dbReference type="PRINTS" id="PR00169">
    <property type="entry name" value="KCHANNEL"/>
</dbReference>